<dbReference type="EMBL" id="JBFSOO010000013">
    <property type="protein sequence ID" value="MEZ6854729.1"/>
    <property type="molecule type" value="Genomic_DNA"/>
</dbReference>
<comment type="caution">
    <text evidence="1">The sequence shown here is derived from an EMBL/GenBank/DDBJ whole genome shotgun (WGS) entry which is preliminary data.</text>
</comment>
<sequence>MLSKLIETVHSIFTMMFLCGILCCVFCNTSFAAIHRFPIQDLVSGYYYIEKIDVSVDSYANENKKDKIRAYKELAKEFYFYYDASNASLTVYSVENMGVCGKLLYSEKDNAYVTEIVRTAGLLRILENEKEQFVPNDATHFTFTLFESAAWSATTAVFHCTKVAKNDPRLIAVQKEIECIGAQITKNFAPTQKKLAAKDFSTNQGLLRTYPFGSVILPVSMDFVPVTPDDEYYIFNEIWRSAIFNKGQKFDALYKIKNKEFIIAAFSGPESQYDWDIVIKEEISRPEYLLYREPNGIIYYDTARDQVFAQYHYYNAKKNMHIVARVLPLLNVEFDRTVHLYKFMRTINPEVKKKESLGINFAKLGNKSVSFIENNFMHTYSCRAFISQEAVNYMTKHGTRFENLISKYNETSSFVYDSDISKEKNPNTVDVHFSAVADPVEDVLAKLEKDGSKIVYREGPYIITAKQEGKMRLHAHFIQHKNGLTLHVKYTARRRSPLAAINFFQQLKKMTFPDVYIALGTNLKGIIGKFINVRKVDGRSNAFKVSLGNKKDGVITTDGKIIIPLEYDFIRSTSSGYKAWDPKNNNATVYFDINGNIEKK</sequence>
<evidence type="ECO:0000313" key="2">
    <source>
        <dbReference type="Proteomes" id="UP001568358"/>
    </source>
</evidence>
<accession>A0ABV4JYJ7</accession>
<dbReference type="RefSeq" id="WP_371151004.1">
    <property type="nucleotide sequence ID" value="NZ_JBFSOO010000013.1"/>
</dbReference>
<name>A0ABV4JYJ7_9BACT</name>
<evidence type="ECO:0000313" key="1">
    <source>
        <dbReference type="EMBL" id="MEZ6854729.1"/>
    </source>
</evidence>
<protein>
    <submittedName>
        <fullName evidence="1">WG repeat-containing protein</fullName>
    </submittedName>
</protein>
<keyword evidence="2" id="KW-1185">Reference proteome</keyword>
<organism evidence="1 2">
    <name type="scientific">Halodesulfovibrio aestuarii</name>
    <dbReference type="NCBI Taxonomy" id="126333"/>
    <lineage>
        <taxon>Bacteria</taxon>
        <taxon>Pseudomonadati</taxon>
        <taxon>Thermodesulfobacteriota</taxon>
        <taxon>Desulfovibrionia</taxon>
        <taxon>Desulfovibrionales</taxon>
        <taxon>Desulfovibrionaceae</taxon>
        <taxon>Halodesulfovibrio</taxon>
    </lineage>
</organism>
<gene>
    <name evidence="1" type="ORF">AB2Z07_14580</name>
</gene>
<proteinExistence type="predicted"/>
<reference evidence="1 2" key="1">
    <citation type="submission" date="2024-07" db="EMBL/GenBank/DDBJ databases">
        <title>Active virus-host system and metabolic interactions in a Lokiarchaeon culture.</title>
        <authorList>
            <person name="Ponce Toledo R.I."/>
            <person name="Rodrigues Oliveira T."/>
            <person name="Schleper C."/>
        </authorList>
    </citation>
    <scope>NUCLEOTIDE SEQUENCE [LARGE SCALE GENOMIC DNA]</scope>
    <source>
        <strain evidence="1 2">B35</strain>
    </source>
</reference>
<dbReference type="Proteomes" id="UP001568358">
    <property type="component" value="Unassembled WGS sequence"/>
</dbReference>